<dbReference type="EMBL" id="CP121472">
    <property type="protein sequence ID" value="WPL19193.1"/>
    <property type="molecule type" value="Genomic_DNA"/>
</dbReference>
<dbReference type="NCBIfam" id="NF005548">
    <property type="entry name" value="PRK07208.1-4"/>
    <property type="match status" value="1"/>
</dbReference>
<reference evidence="2 3" key="1">
    <citation type="journal article" date="2023" name="Microorganisms">
        <title>Thiorhodovibrio frisius and Trv. litoralis spp. nov., Two Novel Members from a Clade of Fastidious Purple Sulfur Bacteria That Exhibit Unique Red-Shifted Light-Harvesting Capabilities.</title>
        <authorList>
            <person name="Methner A."/>
            <person name="Kuzyk S.B."/>
            <person name="Petersen J."/>
            <person name="Bauer S."/>
            <person name="Brinkmann H."/>
            <person name="Sichau K."/>
            <person name="Wanner G."/>
            <person name="Wolf J."/>
            <person name="Neumann-Schaal M."/>
            <person name="Henke P."/>
            <person name="Tank M."/>
            <person name="Sproer C."/>
            <person name="Bunk B."/>
            <person name="Overmann J."/>
        </authorList>
    </citation>
    <scope>NUCLEOTIDE SEQUENCE [LARGE SCALE GENOMIC DNA]</scope>
    <source>
        <strain evidence="2 3">DSM 6702</strain>
    </source>
</reference>
<name>A0ABZ0SDU3_9GAMM</name>
<dbReference type="InterPro" id="IPR036188">
    <property type="entry name" value="FAD/NAD-bd_sf"/>
</dbReference>
<feature type="domain" description="Amine oxidase" evidence="1">
    <location>
        <begin position="257"/>
        <end position="460"/>
    </location>
</feature>
<evidence type="ECO:0000313" key="3">
    <source>
        <dbReference type="Proteomes" id="UP001432180"/>
    </source>
</evidence>
<dbReference type="PANTHER" id="PTHR21197">
    <property type="entry name" value="UDP-GALACTOPYRANOSE MUTASE"/>
    <property type="match status" value="1"/>
</dbReference>
<gene>
    <name evidence="2" type="ORF">Thiowin_04300</name>
</gene>
<dbReference type="NCBIfam" id="NF005546">
    <property type="entry name" value="PRK07208.1-2"/>
    <property type="match status" value="1"/>
</dbReference>
<protein>
    <submittedName>
        <fullName evidence="2">Protoporphyrinogen oxidase</fullName>
    </submittedName>
</protein>
<dbReference type="InterPro" id="IPR002937">
    <property type="entry name" value="Amino_oxidase"/>
</dbReference>
<keyword evidence="3" id="KW-1185">Reference proteome</keyword>
<dbReference type="Gene3D" id="3.50.50.60">
    <property type="entry name" value="FAD/NAD(P)-binding domain"/>
    <property type="match status" value="2"/>
</dbReference>
<dbReference type="Pfam" id="PF01593">
    <property type="entry name" value="Amino_oxidase"/>
    <property type="match status" value="1"/>
</dbReference>
<evidence type="ECO:0000313" key="2">
    <source>
        <dbReference type="EMBL" id="WPL19193.1"/>
    </source>
</evidence>
<dbReference type="RefSeq" id="WP_328984940.1">
    <property type="nucleotide sequence ID" value="NZ_CP121472.1"/>
</dbReference>
<accession>A0ABZ0SDU3</accession>
<sequence>MSNTGSQQIAIIIGGGPAGLTAAYELASRSNIKPVLFEAGECLGGISRTVVYKGNRIDIGGHRFFSKSQRVLDWWLGILPIQGVSSLEKLNQADRSQVSHGALQIDPVGPDPETTDLVMLVRSRLSRILFRGHLFDYPLRPSFKALRQFGFTTAVTILFGYIEKKIFPIMPERTLEDFLVNRFGWPLYESFFRDYTEKVWGVSCRQISPDWGAQRIKGVSIFNLLSHAVRSLMPKSKTQPGREIETSLIERFLYPKLGPGQLWERVAELVEKMGGEIHLRTSVAELHQIPSGKISSITVIGPTGTRRIMTGDWFISTLPVKQLIEQIHPPPPEQIKTIANGLLYRDFITVGLLLRPVKASTNRLVNTEGEWIRDNWIYIQEPEVKVGRIQIFNNWSPYLVADRNHLWLGLEYFANEDDRIWRLPDDEMAKLAISELSTLGMADENDLLDYTVIRVPKAYPAYFGTFDNFSEIRDYLDPIENLFLIGRNGMHRYNNQDHSMLAAMTAVDNILAGIKEKSNIWSVNTEQRYHESVRPQ</sequence>
<dbReference type="PANTHER" id="PTHR21197:SF0">
    <property type="entry name" value="UDP-GALACTOPYRANOSE MUTASE"/>
    <property type="match status" value="1"/>
</dbReference>
<dbReference type="SUPFAM" id="SSF51971">
    <property type="entry name" value="Nucleotide-binding domain"/>
    <property type="match status" value="1"/>
</dbReference>
<proteinExistence type="predicted"/>
<dbReference type="Proteomes" id="UP001432180">
    <property type="component" value="Chromosome"/>
</dbReference>
<dbReference type="Pfam" id="PF13450">
    <property type="entry name" value="NAD_binding_8"/>
    <property type="match status" value="1"/>
</dbReference>
<organism evidence="2 3">
    <name type="scientific">Thiorhodovibrio winogradskyi</name>
    <dbReference type="NCBI Taxonomy" id="77007"/>
    <lineage>
        <taxon>Bacteria</taxon>
        <taxon>Pseudomonadati</taxon>
        <taxon>Pseudomonadota</taxon>
        <taxon>Gammaproteobacteria</taxon>
        <taxon>Chromatiales</taxon>
        <taxon>Chromatiaceae</taxon>
        <taxon>Thiorhodovibrio</taxon>
    </lineage>
</organism>
<evidence type="ECO:0000259" key="1">
    <source>
        <dbReference type="Pfam" id="PF01593"/>
    </source>
</evidence>